<feature type="transmembrane region" description="Helical" evidence="1">
    <location>
        <begin position="113"/>
        <end position="135"/>
    </location>
</feature>
<accession>A0ABX4WWB8</accession>
<evidence type="ECO:0000256" key="1">
    <source>
        <dbReference type="SAM" id="Phobius"/>
    </source>
</evidence>
<feature type="transmembrane region" description="Helical" evidence="1">
    <location>
        <begin position="147"/>
        <end position="173"/>
    </location>
</feature>
<proteinExistence type="predicted"/>
<keyword evidence="1" id="KW-0472">Membrane</keyword>
<organism evidence="2 3">
    <name type="scientific">Vibrio vulnificus</name>
    <dbReference type="NCBI Taxonomy" id="672"/>
    <lineage>
        <taxon>Bacteria</taxon>
        <taxon>Pseudomonadati</taxon>
        <taxon>Pseudomonadota</taxon>
        <taxon>Gammaproteobacteria</taxon>
        <taxon>Vibrionales</taxon>
        <taxon>Vibrionaceae</taxon>
        <taxon>Vibrio</taxon>
    </lineage>
</organism>
<name>A0ABX4WWB8_VIBVL</name>
<protein>
    <submittedName>
        <fullName evidence="2">Uncharacterized protein</fullName>
    </submittedName>
</protein>
<dbReference type="Proteomes" id="UP000054370">
    <property type="component" value="Unassembled WGS sequence"/>
</dbReference>
<feature type="transmembrane region" description="Helical" evidence="1">
    <location>
        <begin position="71"/>
        <end position="93"/>
    </location>
</feature>
<comment type="caution">
    <text evidence="2">The sequence shown here is derived from an EMBL/GenBank/DDBJ whole genome shotgun (WGS) entry which is preliminary data.</text>
</comment>
<gene>
    <name evidence="2" type="ORF">AL548_015950</name>
</gene>
<keyword evidence="1" id="KW-1133">Transmembrane helix</keyword>
<dbReference type="RefSeq" id="WP_039470352.1">
    <property type="nucleotide sequence ID" value="NZ_LMXV01000033.1"/>
</dbReference>
<feature type="transmembrane region" description="Helical" evidence="1">
    <location>
        <begin position="193"/>
        <end position="214"/>
    </location>
</feature>
<evidence type="ECO:0000313" key="3">
    <source>
        <dbReference type="Proteomes" id="UP000054370"/>
    </source>
</evidence>
<reference evidence="2" key="1">
    <citation type="submission" date="2017-12" db="EMBL/GenBank/DDBJ databases">
        <title>FDA dAtabase for Regulatory Grade micrObial Sequences (FDA-ARGOS): Supporting development and validation of Infectious Disease Dx tests.</title>
        <authorList>
            <person name="Hoffmann M."/>
            <person name="Allard M."/>
            <person name="Evans P."/>
            <person name="Brown E."/>
            <person name="Tallon L.J."/>
            <person name="Sadzewicz L."/>
            <person name="Sengamalay N."/>
            <person name="Ott S."/>
            <person name="Godinez A."/>
            <person name="Nagaraj S."/>
            <person name="Vavikolanu K."/>
            <person name="Aluvathingal J."/>
            <person name="Nadendla S."/>
            <person name="Hobson J."/>
            <person name="Sichtig H."/>
        </authorList>
    </citation>
    <scope>NUCLEOTIDE SEQUENCE [LARGE SCALE GENOMIC DNA]</scope>
    <source>
        <strain evidence="2">FDAARGOS_118</strain>
    </source>
</reference>
<evidence type="ECO:0000313" key="2">
    <source>
        <dbReference type="EMBL" id="PNM67652.1"/>
    </source>
</evidence>
<dbReference type="EMBL" id="LOSH02000004">
    <property type="protein sequence ID" value="PNM67652.1"/>
    <property type="molecule type" value="Genomic_DNA"/>
</dbReference>
<keyword evidence="3" id="KW-1185">Reference proteome</keyword>
<keyword evidence="1" id="KW-0812">Transmembrane</keyword>
<sequence length="234" mass="26155">MSSTTNSEPLSGDNVEELSLAQQARKVLDEKDAEIERLQTIVDRKYSEENKEYELRQQIEQEKRRVRNSDFIKALVIISIFVLCLMALYFLSINNPTIFNIKEETKILISQSVNAGMLLIIPLFLGSLGALARVLISGLKLMKNTMLIFSSGLMAMFSWVGIKSGILVSLIAPHVQTKDLDLNNLSSNTETEFYSMALVAIVVGMFSSNVYIFINQKVEALTNAQNVDKGKPVL</sequence>